<dbReference type="InterPro" id="IPR001828">
    <property type="entry name" value="ANF_lig-bd_rcpt"/>
</dbReference>
<dbReference type="InterPro" id="IPR052612">
    <property type="entry name" value="ANP_Clearance_Receptor"/>
</dbReference>
<dbReference type="PANTHER" id="PTHR44755:SF8">
    <property type="entry name" value="RECEPTOR LIGAND BINDING REGION DOMAIN-CONTAINING PROTEIN"/>
    <property type="match status" value="1"/>
</dbReference>
<dbReference type="EMBL" id="JAKKPZ010000153">
    <property type="protein sequence ID" value="KAI1700200.1"/>
    <property type="molecule type" value="Genomic_DNA"/>
</dbReference>
<proteinExistence type="predicted"/>
<dbReference type="InterPro" id="IPR028082">
    <property type="entry name" value="Peripla_BP_I"/>
</dbReference>
<dbReference type="GO" id="GO:0017046">
    <property type="term" value="F:peptide hormone binding"/>
    <property type="evidence" value="ECO:0007669"/>
    <property type="project" value="TreeGrafter"/>
</dbReference>
<accession>A0AAD4MSX0</accession>
<feature type="chain" id="PRO_5042107708" evidence="5">
    <location>
        <begin position="18"/>
        <end position="349"/>
    </location>
</feature>
<organism evidence="7 8">
    <name type="scientific">Ditylenchus destructor</name>
    <dbReference type="NCBI Taxonomy" id="166010"/>
    <lineage>
        <taxon>Eukaryota</taxon>
        <taxon>Metazoa</taxon>
        <taxon>Ecdysozoa</taxon>
        <taxon>Nematoda</taxon>
        <taxon>Chromadorea</taxon>
        <taxon>Rhabditida</taxon>
        <taxon>Tylenchina</taxon>
        <taxon>Tylenchomorpha</taxon>
        <taxon>Sphaerularioidea</taxon>
        <taxon>Anguinidae</taxon>
        <taxon>Anguininae</taxon>
        <taxon>Ditylenchus</taxon>
    </lineage>
</organism>
<keyword evidence="5" id="KW-0732">Signal</keyword>
<evidence type="ECO:0000256" key="4">
    <source>
        <dbReference type="ARBA" id="ARBA00023136"/>
    </source>
</evidence>
<dbReference type="GO" id="GO:0038023">
    <property type="term" value="F:signaling receptor activity"/>
    <property type="evidence" value="ECO:0007669"/>
    <property type="project" value="TreeGrafter"/>
</dbReference>
<dbReference type="Pfam" id="PF01094">
    <property type="entry name" value="ANF_receptor"/>
    <property type="match status" value="1"/>
</dbReference>
<evidence type="ECO:0000259" key="6">
    <source>
        <dbReference type="Pfam" id="PF01094"/>
    </source>
</evidence>
<dbReference type="Proteomes" id="UP001201812">
    <property type="component" value="Unassembled WGS sequence"/>
</dbReference>
<keyword evidence="7" id="KW-0675">Receptor</keyword>
<dbReference type="PANTHER" id="PTHR44755">
    <property type="entry name" value="NATRIURETIC PEPTIDE RECEPTOR 3-RELATED"/>
    <property type="match status" value="1"/>
</dbReference>
<evidence type="ECO:0000256" key="2">
    <source>
        <dbReference type="ARBA" id="ARBA00022692"/>
    </source>
</evidence>
<sequence length="349" mass="39629">MLALLFILLGSITFIFCQTVQPFIPQRLIRVGILIPYNVSDVDSIVGYHRTIGAIVLSMNRVFDEGLLPNTNFTFVWYFDQCDESLSAGYTTKLIRDDKVDVIIGPACPESIITASVLAKYFNFPIFGWSTVTISDLDDKQRFPTLTMGVGTTWTNIIALAAVFHHFEWNEFAFVYAVRRGNNLPRCDAVQNDVENIVYTEGLGNITNVYKRDIGNDSYEQLKEVILSLQSKARIIVACFETNTDRRTFMMAVAETGMDRDDYVYIYLESRKQGLGQPPLWIDSRTPVDGKDDLVRKACEKLLVIDTQVQNDSFVEFQQQVLEASLSIAQTVQLQGTRPNKQLNLRTHF</sequence>
<keyword evidence="8" id="KW-1185">Reference proteome</keyword>
<dbReference type="GO" id="GO:0016020">
    <property type="term" value="C:membrane"/>
    <property type="evidence" value="ECO:0007669"/>
    <property type="project" value="UniProtKB-SubCell"/>
</dbReference>
<evidence type="ECO:0000256" key="3">
    <source>
        <dbReference type="ARBA" id="ARBA00022989"/>
    </source>
</evidence>
<dbReference type="GO" id="GO:0007165">
    <property type="term" value="P:signal transduction"/>
    <property type="evidence" value="ECO:0007669"/>
    <property type="project" value="TreeGrafter"/>
</dbReference>
<name>A0AAD4MSX0_9BILA</name>
<evidence type="ECO:0000313" key="8">
    <source>
        <dbReference type="Proteomes" id="UP001201812"/>
    </source>
</evidence>
<feature type="domain" description="Receptor ligand binding region" evidence="6">
    <location>
        <begin position="54"/>
        <end position="318"/>
    </location>
</feature>
<evidence type="ECO:0000256" key="1">
    <source>
        <dbReference type="ARBA" id="ARBA00004370"/>
    </source>
</evidence>
<dbReference type="AlphaFoldDB" id="A0AAD4MSX0"/>
<keyword evidence="3" id="KW-1133">Transmembrane helix</keyword>
<dbReference type="CDD" id="cd06352">
    <property type="entry name" value="PBP1_NPR_GC-like"/>
    <property type="match status" value="1"/>
</dbReference>
<keyword evidence="4" id="KW-0472">Membrane</keyword>
<keyword evidence="2" id="KW-0812">Transmembrane</keyword>
<evidence type="ECO:0000313" key="7">
    <source>
        <dbReference type="EMBL" id="KAI1700200.1"/>
    </source>
</evidence>
<dbReference type="SUPFAM" id="SSF53822">
    <property type="entry name" value="Periplasmic binding protein-like I"/>
    <property type="match status" value="1"/>
</dbReference>
<comment type="subcellular location">
    <subcellularLocation>
        <location evidence="1">Membrane</location>
    </subcellularLocation>
</comment>
<dbReference type="Gene3D" id="3.40.50.2300">
    <property type="match status" value="2"/>
</dbReference>
<protein>
    <submittedName>
        <fullName evidence="7">Receptor family ligand binding region domain-containing protein</fullName>
    </submittedName>
</protein>
<comment type="caution">
    <text evidence="7">The sequence shown here is derived from an EMBL/GenBank/DDBJ whole genome shotgun (WGS) entry which is preliminary data.</text>
</comment>
<reference evidence="7" key="1">
    <citation type="submission" date="2022-01" db="EMBL/GenBank/DDBJ databases">
        <title>Genome Sequence Resource for Two Populations of Ditylenchus destructor, the Migratory Endoparasitic Phytonematode.</title>
        <authorList>
            <person name="Zhang H."/>
            <person name="Lin R."/>
            <person name="Xie B."/>
        </authorList>
    </citation>
    <scope>NUCLEOTIDE SEQUENCE</scope>
    <source>
        <strain evidence="7">BazhouSP</strain>
    </source>
</reference>
<evidence type="ECO:0000256" key="5">
    <source>
        <dbReference type="SAM" id="SignalP"/>
    </source>
</evidence>
<feature type="signal peptide" evidence="5">
    <location>
        <begin position="1"/>
        <end position="17"/>
    </location>
</feature>
<gene>
    <name evidence="7" type="ORF">DdX_16868</name>
</gene>